<dbReference type="GO" id="GO:0008270">
    <property type="term" value="F:zinc ion binding"/>
    <property type="evidence" value="ECO:0007669"/>
    <property type="project" value="UniProtKB-KW"/>
</dbReference>
<dbReference type="InterPro" id="IPR010666">
    <property type="entry name" value="Znf_GRF"/>
</dbReference>
<reference evidence="6 7" key="1">
    <citation type="journal article" date="2014" name="Nat. Genet.">
        <title>Genome sequence of the hot pepper provides insights into the evolution of pungency in Capsicum species.</title>
        <authorList>
            <person name="Kim S."/>
            <person name="Park M."/>
            <person name="Yeom S.I."/>
            <person name="Kim Y.M."/>
            <person name="Lee J.M."/>
            <person name="Lee H.A."/>
            <person name="Seo E."/>
            <person name="Choi J."/>
            <person name="Cheong K."/>
            <person name="Kim K.T."/>
            <person name="Jung K."/>
            <person name="Lee G.W."/>
            <person name="Oh S.K."/>
            <person name="Bae C."/>
            <person name="Kim S.B."/>
            <person name="Lee H.Y."/>
            <person name="Kim S.Y."/>
            <person name="Kim M.S."/>
            <person name="Kang B.C."/>
            <person name="Jo Y.D."/>
            <person name="Yang H.B."/>
            <person name="Jeong H.J."/>
            <person name="Kang W.H."/>
            <person name="Kwon J.K."/>
            <person name="Shin C."/>
            <person name="Lim J.Y."/>
            <person name="Park J.H."/>
            <person name="Huh J.H."/>
            <person name="Kim J.S."/>
            <person name="Kim B.D."/>
            <person name="Cohen O."/>
            <person name="Paran I."/>
            <person name="Suh M.C."/>
            <person name="Lee S.B."/>
            <person name="Kim Y.K."/>
            <person name="Shin Y."/>
            <person name="Noh S.J."/>
            <person name="Park J."/>
            <person name="Seo Y.S."/>
            <person name="Kwon S.Y."/>
            <person name="Kim H.A."/>
            <person name="Park J.M."/>
            <person name="Kim H.J."/>
            <person name="Choi S.B."/>
            <person name="Bosland P.W."/>
            <person name="Reeves G."/>
            <person name="Jo S.H."/>
            <person name="Lee B.W."/>
            <person name="Cho H.T."/>
            <person name="Choi H.S."/>
            <person name="Lee M.S."/>
            <person name="Yu Y."/>
            <person name="Do Choi Y."/>
            <person name="Park B.S."/>
            <person name="van Deynze A."/>
            <person name="Ashrafi H."/>
            <person name="Hill T."/>
            <person name="Kim W.T."/>
            <person name="Pai H.S."/>
            <person name="Ahn H.K."/>
            <person name="Yeam I."/>
            <person name="Giovannoni J.J."/>
            <person name="Rose J.K."/>
            <person name="Sorensen I."/>
            <person name="Lee S.J."/>
            <person name="Kim R.W."/>
            <person name="Choi I.Y."/>
            <person name="Choi B.S."/>
            <person name="Lim J.S."/>
            <person name="Lee Y.H."/>
            <person name="Choi D."/>
        </authorList>
    </citation>
    <scope>NUCLEOTIDE SEQUENCE [LARGE SCALE GENOMIC DNA]</scope>
    <source>
        <strain evidence="7">cv. CM334</strain>
    </source>
</reference>
<feature type="transmembrane region" description="Helical" evidence="4">
    <location>
        <begin position="191"/>
        <end position="210"/>
    </location>
</feature>
<evidence type="ECO:0000313" key="7">
    <source>
        <dbReference type="Proteomes" id="UP000222542"/>
    </source>
</evidence>
<keyword evidence="4" id="KW-0472">Membrane</keyword>
<dbReference type="STRING" id="4072.A0A2G2ZXF7"/>
<reference evidence="6 7" key="2">
    <citation type="journal article" date="2017" name="Genome Biol.">
        <title>New reference genome sequences of hot pepper reveal the massive evolution of plant disease-resistance genes by retroduplication.</title>
        <authorList>
            <person name="Kim S."/>
            <person name="Park J."/>
            <person name="Yeom S.I."/>
            <person name="Kim Y.M."/>
            <person name="Seo E."/>
            <person name="Kim K.T."/>
            <person name="Kim M.S."/>
            <person name="Lee J.M."/>
            <person name="Cheong K."/>
            <person name="Shin H.S."/>
            <person name="Kim S.B."/>
            <person name="Han K."/>
            <person name="Lee J."/>
            <person name="Park M."/>
            <person name="Lee H.A."/>
            <person name="Lee H.Y."/>
            <person name="Lee Y."/>
            <person name="Oh S."/>
            <person name="Lee J.H."/>
            <person name="Choi E."/>
            <person name="Choi E."/>
            <person name="Lee S.E."/>
            <person name="Jeon J."/>
            <person name="Kim H."/>
            <person name="Choi G."/>
            <person name="Song H."/>
            <person name="Lee J."/>
            <person name="Lee S.C."/>
            <person name="Kwon J.K."/>
            <person name="Lee H.Y."/>
            <person name="Koo N."/>
            <person name="Hong Y."/>
            <person name="Kim R.W."/>
            <person name="Kang W.H."/>
            <person name="Huh J.H."/>
            <person name="Kang B.C."/>
            <person name="Yang T.J."/>
            <person name="Lee Y.H."/>
            <person name="Bennetzen J.L."/>
            <person name="Choi D."/>
        </authorList>
    </citation>
    <scope>NUCLEOTIDE SEQUENCE [LARGE SCALE GENOMIC DNA]</scope>
    <source>
        <strain evidence="7">cv. CM334</strain>
    </source>
</reference>
<dbReference type="OMA" id="FIMCIAI"/>
<dbReference type="AlphaFoldDB" id="A0A2G2ZXF7"/>
<keyword evidence="4" id="KW-1133">Transmembrane helix</keyword>
<dbReference type="EMBL" id="AYRZ02000003">
    <property type="protein sequence ID" value="PHT86673.1"/>
    <property type="molecule type" value="Genomic_DNA"/>
</dbReference>
<evidence type="ECO:0000256" key="3">
    <source>
        <dbReference type="ARBA" id="ARBA00022833"/>
    </source>
</evidence>
<keyword evidence="3" id="KW-0862">Zinc</keyword>
<dbReference type="PANTHER" id="PTHR33248">
    <property type="entry name" value="ZINC ION-BINDING PROTEIN"/>
    <property type="match status" value="1"/>
</dbReference>
<sequence>MHLMKDLEQKETEYMRLKRHKICVDDFELLTIIGRGAYGLAMEDVKLDLNRICLDKEDPMLNAEVRYNHSLLLHLKTSWSDNNSGRRFWSCPYYGSNKCNFFLWRDGVVDERSKFIIPKLVKKVKDMNKKLKIMKTKEELVGAYSDREIIEIEVESAFTQIEEQCSSFVKMKDEVKNTPQKMIEVKKIESFSSIFMVCIFIMCIAIWFKIAG</sequence>
<evidence type="ECO:0000256" key="4">
    <source>
        <dbReference type="SAM" id="Phobius"/>
    </source>
</evidence>
<dbReference type="Pfam" id="PF06839">
    <property type="entry name" value="Zn_ribbon_GRF"/>
    <property type="match status" value="1"/>
</dbReference>
<evidence type="ECO:0000256" key="1">
    <source>
        <dbReference type="ARBA" id="ARBA00022723"/>
    </source>
</evidence>
<evidence type="ECO:0000256" key="2">
    <source>
        <dbReference type="ARBA" id="ARBA00022771"/>
    </source>
</evidence>
<keyword evidence="2" id="KW-0863">Zinc-finger</keyword>
<proteinExistence type="predicted"/>
<protein>
    <recommendedName>
        <fullName evidence="5">GRF-type domain-containing protein</fullName>
    </recommendedName>
</protein>
<organism evidence="6 7">
    <name type="scientific">Capsicum annuum</name>
    <name type="common">Capsicum pepper</name>
    <dbReference type="NCBI Taxonomy" id="4072"/>
    <lineage>
        <taxon>Eukaryota</taxon>
        <taxon>Viridiplantae</taxon>
        <taxon>Streptophyta</taxon>
        <taxon>Embryophyta</taxon>
        <taxon>Tracheophyta</taxon>
        <taxon>Spermatophyta</taxon>
        <taxon>Magnoliopsida</taxon>
        <taxon>eudicotyledons</taxon>
        <taxon>Gunneridae</taxon>
        <taxon>Pentapetalae</taxon>
        <taxon>asterids</taxon>
        <taxon>lamiids</taxon>
        <taxon>Solanales</taxon>
        <taxon>Solanaceae</taxon>
        <taxon>Solanoideae</taxon>
        <taxon>Capsiceae</taxon>
        <taxon>Capsicum</taxon>
    </lineage>
</organism>
<comment type="caution">
    <text evidence="6">The sequence shown here is derived from an EMBL/GenBank/DDBJ whole genome shotgun (WGS) entry which is preliminary data.</text>
</comment>
<gene>
    <name evidence="6" type="ORF">T459_08779</name>
</gene>
<keyword evidence="1" id="KW-0479">Metal-binding</keyword>
<evidence type="ECO:0000259" key="5">
    <source>
        <dbReference type="Pfam" id="PF06839"/>
    </source>
</evidence>
<keyword evidence="7" id="KW-1185">Reference proteome</keyword>
<name>A0A2G2ZXF7_CAPAN</name>
<feature type="domain" description="GRF-type" evidence="5">
    <location>
        <begin position="73"/>
        <end position="106"/>
    </location>
</feature>
<evidence type="ECO:0000313" key="6">
    <source>
        <dbReference type="EMBL" id="PHT86673.1"/>
    </source>
</evidence>
<accession>A0A2G2ZXF7</accession>
<dbReference type="Gramene" id="PHT86673">
    <property type="protein sequence ID" value="PHT86673"/>
    <property type="gene ID" value="T459_08779"/>
</dbReference>
<dbReference type="Gene3D" id="3.30.200.20">
    <property type="entry name" value="Phosphorylase Kinase, domain 1"/>
    <property type="match status" value="1"/>
</dbReference>
<keyword evidence="4" id="KW-0812">Transmembrane</keyword>
<dbReference type="Proteomes" id="UP000222542">
    <property type="component" value="Unassembled WGS sequence"/>
</dbReference>